<evidence type="ECO:0000313" key="4">
    <source>
        <dbReference type="EMBL" id="SSA59017.1"/>
    </source>
</evidence>
<keyword evidence="5" id="KW-1185">Reference proteome</keyword>
<reference evidence="5" key="1">
    <citation type="submission" date="2016-10" db="EMBL/GenBank/DDBJ databases">
        <authorList>
            <person name="Varghese N."/>
            <person name="Submissions S."/>
        </authorList>
    </citation>
    <scope>NUCLEOTIDE SEQUENCE [LARGE SCALE GENOMIC DNA]</scope>
    <source>
        <strain evidence="5">DSM 22951</strain>
    </source>
</reference>
<keyword evidence="2" id="KW-0597">Phosphoprotein</keyword>
<dbReference type="Proteomes" id="UP000250028">
    <property type="component" value="Unassembled WGS sequence"/>
</dbReference>
<dbReference type="PANTHER" id="PTHR45527:SF1">
    <property type="entry name" value="FATTY ACID SYNTHASE"/>
    <property type="match status" value="1"/>
</dbReference>
<dbReference type="InterPro" id="IPR020806">
    <property type="entry name" value="PKS_PP-bd"/>
</dbReference>
<feature type="domain" description="Carrier" evidence="3">
    <location>
        <begin position="54"/>
        <end position="129"/>
    </location>
</feature>
<dbReference type="AlphaFoldDB" id="A0A2Y9BLL0"/>
<dbReference type="InterPro" id="IPR036736">
    <property type="entry name" value="ACP-like_sf"/>
</dbReference>
<dbReference type="InterPro" id="IPR009081">
    <property type="entry name" value="PP-bd_ACP"/>
</dbReference>
<dbReference type="GO" id="GO:0005737">
    <property type="term" value="C:cytoplasm"/>
    <property type="evidence" value="ECO:0007669"/>
    <property type="project" value="TreeGrafter"/>
</dbReference>
<dbReference type="PROSITE" id="PS50075">
    <property type="entry name" value="CARRIER"/>
    <property type="match status" value="1"/>
</dbReference>
<sequence length="169" mass="18499">MLAAPSVPAFVDVAPRLARTENGKIDRVGLRDASTRRTTAAEQVAASSEVHDPPADTNLRQIVRATWTEVLGRDVLDNRSFFDHGGTSILVISLYRKLRARLAHYRFEVPDLFRCPTIDSFVRFLQLDEAADADLAATARTAARRRAILAEVAAGRLSVGDALSRLDTG</sequence>
<evidence type="ECO:0000259" key="3">
    <source>
        <dbReference type="PROSITE" id="PS50075"/>
    </source>
</evidence>
<dbReference type="EMBL" id="UESZ01000002">
    <property type="protein sequence ID" value="SSA59017.1"/>
    <property type="molecule type" value="Genomic_DNA"/>
</dbReference>
<evidence type="ECO:0000256" key="1">
    <source>
        <dbReference type="ARBA" id="ARBA00022450"/>
    </source>
</evidence>
<dbReference type="GO" id="GO:0031177">
    <property type="term" value="F:phosphopantetheine binding"/>
    <property type="evidence" value="ECO:0007669"/>
    <property type="project" value="InterPro"/>
</dbReference>
<gene>
    <name evidence="4" type="ORF">SAMN04489750_3822</name>
</gene>
<keyword evidence="1" id="KW-0596">Phosphopantetheine</keyword>
<dbReference type="Pfam" id="PF00550">
    <property type="entry name" value="PP-binding"/>
    <property type="match status" value="1"/>
</dbReference>
<accession>A0A2Y9BLL0</accession>
<evidence type="ECO:0000313" key="5">
    <source>
        <dbReference type="Proteomes" id="UP000250028"/>
    </source>
</evidence>
<name>A0A2Y9BLL0_9MICO</name>
<evidence type="ECO:0000256" key="2">
    <source>
        <dbReference type="ARBA" id="ARBA00022553"/>
    </source>
</evidence>
<protein>
    <submittedName>
        <fullName evidence="4">Phosphopantetheine attachment site</fullName>
    </submittedName>
</protein>
<dbReference type="PANTHER" id="PTHR45527">
    <property type="entry name" value="NONRIBOSOMAL PEPTIDE SYNTHETASE"/>
    <property type="match status" value="1"/>
</dbReference>
<dbReference type="Gene3D" id="1.10.1200.10">
    <property type="entry name" value="ACP-like"/>
    <property type="match status" value="1"/>
</dbReference>
<dbReference type="GO" id="GO:0043041">
    <property type="term" value="P:amino acid activation for nonribosomal peptide biosynthetic process"/>
    <property type="evidence" value="ECO:0007669"/>
    <property type="project" value="TreeGrafter"/>
</dbReference>
<dbReference type="SUPFAM" id="SSF47336">
    <property type="entry name" value="ACP-like"/>
    <property type="match status" value="1"/>
</dbReference>
<dbReference type="SMART" id="SM00823">
    <property type="entry name" value="PKS_PP"/>
    <property type="match status" value="1"/>
</dbReference>
<dbReference type="GO" id="GO:0044550">
    <property type="term" value="P:secondary metabolite biosynthetic process"/>
    <property type="evidence" value="ECO:0007669"/>
    <property type="project" value="TreeGrafter"/>
</dbReference>
<organism evidence="4 5">
    <name type="scientific">Branchiibius hedensis</name>
    <dbReference type="NCBI Taxonomy" id="672460"/>
    <lineage>
        <taxon>Bacteria</taxon>
        <taxon>Bacillati</taxon>
        <taxon>Actinomycetota</taxon>
        <taxon>Actinomycetes</taxon>
        <taxon>Micrococcales</taxon>
        <taxon>Dermacoccaceae</taxon>
        <taxon>Branchiibius</taxon>
    </lineage>
</organism>
<proteinExistence type="predicted"/>